<reference evidence="6 7" key="1">
    <citation type="submission" date="2015-11" db="EMBL/GenBank/DDBJ databases">
        <title>Genomic analysis of 38 Legionella species identifies large and diverse effector repertoires.</title>
        <authorList>
            <person name="Burstein D."/>
            <person name="Amaro F."/>
            <person name="Zusman T."/>
            <person name="Lifshitz Z."/>
            <person name="Cohen O."/>
            <person name="Gilbert J.A."/>
            <person name="Pupko T."/>
            <person name="Shuman H.A."/>
            <person name="Segal G."/>
        </authorList>
    </citation>
    <scope>NUCLEOTIDE SEQUENCE [LARGE SCALE GENOMIC DNA]</scope>
    <source>
        <strain evidence="6 7">CDC#1442-AUS-E</strain>
    </source>
</reference>
<comment type="caution">
    <text evidence="6">The sequence shown here is derived from an EMBL/GenBank/DDBJ whole genome shotgun (WGS) entry which is preliminary data.</text>
</comment>
<dbReference type="Pfam" id="PF03466">
    <property type="entry name" value="LysR_substrate"/>
    <property type="match status" value="1"/>
</dbReference>
<organism evidence="6 7">
    <name type="scientific">Legionella quinlivanii</name>
    <dbReference type="NCBI Taxonomy" id="45073"/>
    <lineage>
        <taxon>Bacteria</taxon>
        <taxon>Pseudomonadati</taxon>
        <taxon>Pseudomonadota</taxon>
        <taxon>Gammaproteobacteria</taxon>
        <taxon>Legionellales</taxon>
        <taxon>Legionellaceae</taxon>
        <taxon>Legionella</taxon>
    </lineage>
</organism>
<dbReference type="AlphaFoldDB" id="A0A0W0Y475"/>
<dbReference type="InterPro" id="IPR005119">
    <property type="entry name" value="LysR_subst-bd"/>
</dbReference>
<evidence type="ECO:0000256" key="3">
    <source>
        <dbReference type="ARBA" id="ARBA00023125"/>
    </source>
</evidence>
<evidence type="ECO:0000313" key="7">
    <source>
        <dbReference type="Proteomes" id="UP000054618"/>
    </source>
</evidence>
<dbReference type="GO" id="GO:0000976">
    <property type="term" value="F:transcription cis-regulatory region binding"/>
    <property type="evidence" value="ECO:0007669"/>
    <property type="project" value="TreeGrafter"/>
</dbReference>
<dbReference type="PANTHER" id="PTHR30126">
    <property type="entry name" value="HTH-TYPE TRANSCRIPTIONAL REGULATOR"/>
    <property type="match status" value="1"/>
</dbReference>
<feature type="domain" description="HTH lysR-type" evidence="5">
    <location>
        <begin position="1"/>
        <end position="58"/>
    </location>
</feature>
<dbReference type="SUPFAM" id="SSF46785">
    <property type="entry name" value="Winged helix' DNA-binding domain"/>
    <property type="match status" value="1"/>
</dbReference>
<evidence type="ECO:0000256" key="2">
    <source>
        <dbReference type="ARBA" id="ARBA00023015"/>
    </source>
</evidence>
<dbReference type="Proteomes" id="UP000054618">
    <property type="component" value="Unassembled WGS sequence"/>
</dbReference>
<gene>
    <name evidence="6" type="ORF">Lqui_0306</name>
</gene>
<evidence type="ECO:0000259" key="5">
    <source>
        <dbReference type="PROSITE" id="PS50931"/>
    </source>
</evidence>
<proteinExistence type="inferred from homology"/>
<dbReference type="EMBL" id="LNYS01000006">
    <property type="protein sequence ID" value="KTD51462.1"/>
    <property type="molecule type" value="Genomic_DNA"/>
</dbReference>
<dbReference type="InterPro" id="IPR036390">
    <property type="entry name" value="WH_DNA-bd_sf"/>
</dbReference>
<accession>A0A0W0Y475</accession>
<dbReference type="Gene3D" id="3.40.190.290">
    <property type="match status" value="1"/>
</dbReference>
<keyword evidence="3" id="KW-0238">DNA-binding</keyword>
<dbReference type="InterPro" id="IPR000847">
    <property type="entry name" value="LysR_HTH_N"/>
</dbReference>
<keyword evidence="7" id="KW-1185">Reference proteome</keyword>
<dbReference type="Gene3D" id="1.10.10.10">
    <property type="entry name" value="Winged helix-like DNA-binding domain superfamily/Winged helix DNA-binding domain"/>
    <property type="match status" value="1"/>
</dbReference>
<evidence type="ECO:0000256" key="1">
    <source>
        <dbReference type="ARBA" id="ARBA00009437"/>
    </source>
</evidence>
<protein>
    <submittedName>
        <fullName evidence="6">LysR family transcriptional regulator</fullName>
    </submittedName>
</protein>
<dbReference type="PATRIC" id="fig|45073.5.peg.328"/>
<evidence type="ECO:0000256" key="4">
    <source>
        <dbReference type="ARBA" id="ARBA00023163"/>
    </source>
</evidence>
<keyword evidence="2" id="KW-0805">Transcription regulation</keyword>
<evidence type="ECO:0000313" key="6">
    <source>
        <dbReference type="EMBL" id="KTD51462.1"/>
    </source>
</evidence>
<dbReference type="PROSITE" id="PS50931">
    <property type="entry name" value="HTH_LYSR"/>
    <property type="match status" value="1"/>
</dbReference>
<dbReference type="PRINTS" id="PR00039">
    <property type="entry name" value="HTHLYSR"/>
</dbReference>
<sequence length="304" mass="34671">MNSNELKSFLLVYEYRSYSIAAKKLFVTQSAISKRIFNLEKELRVKLFENRSNMVLPTIKAKLLVPYARQLINILNNTYSDLRGNQLSNLSVSLGTTLYPALDFIPAFIELLSSDQGIHPRFHIRQLPKTELVNSLLNGILDLALATEDLIVDPSIQCTVIASEKLCIVVSPKNPLAKIKEISWRDLSRYPCVHSPPGFSVRDRLDRIFTSFELPLLIEHELYSFEALGKLVKTGLCWSVLPLHYCDPELVKLKVTGFNETINLCWYCHKGRVDSFIIQYTTELFKQALTKNTGLFCSMYSRGV</sequence>
<dbReference type="CDD" id="cd05466">
    <property type="entry name" value="PBP2_LTTR_substrate"/>
    <property type="match status" value="1"/>
</dbReference>
<dbReference type="RefSeq" id="WP_058506440.1">
    <property type="nucleotide sequence ID" value="NZ_LNYS01000006.1"/>
</dbReference>
<dbReference type="PANTHER" id="PTHR30126:SF40">
    <property type="entry name" value="HTH-TYPE TRANSCRIPTIONAL REGULATOR GLTR"/>
    <property type="match status" value="1"/>
</dbReference>
<dbReference type="Pfam" id="PF00126">
    <property type="entry name" value="HTH_1"/>
    <property type="match status" value="1"/>
</dbReference>
<comment type="similarity">
    <text evidence="1">Belongs to the LysR transcriptional regulatory family.</text>
</comment>
<dbReference type="STRING" id="45073.Lqui_0306"/>
<dbReference type="InterPro" id="IPR036388">
    <property type="entry name" value="WH-like_DNA-bd_sf"/>
</dbReference>
<dbReference type="GO" id="GO:0003700">
    <property type="term" value="F:DNA-binding transcription factor activity"/>
    <property type="evidence" value="ECO:0007669"/>
    <property type="project" value="InterPro"/>
</dbReference>
<dbReference type="OrthoDB" id="9785745at2"/>
<keyword evidence="4" id="KW-0804">Transcription</keyword>
<name>A0A0W0Y475_9GAMM</name>
<dbReference type="SUPFAM" id="SSF53850">
    <property type="entry name" value="Periplasmic binding protein-like II"/>
    <property type="match status" value="1"/>
</dbReference>